<dbReference type="AlphaFoldDB" id="A0A0L6CNE9"/>
<dbReference type="SUPFAM" id="SSF55961">
    <property type="entry name" value="Bet v1-like"/>
    <property type="match status" value="1"/>
</dbReference>
<dbReference type="InterPro" id="IPR019587">
    <property type="entry name" value="Polyketide_cyclase/dehydratase"/>
</dbReference>
<dbReference type="Pfam" id="PF10604">
    <property type="entry name" value="Polyketide_cyc2"/>
    <property type="match status" value="1"/>
</dbReference>
<evidence type="ECO:0000313" key="2">
    <source>
        <dbReference type="Proteomes" id="UP000037397"/>
    </source>
</evidence>
<protein>
    <recommendedName>
        <fullName evidence="3">Immediate-early protein 2</fullName>
    </recommendedName>
</protein>
<reference evidence="2" key="1">
    <citation type="submission" date="2015-03" db="EMBL/GenBank/DDBJ databases">
        <title>Luteipulveratus halotolerans sp. nov., a novel actinobacterium (Dermacoccaceae) from Sarawak, Malaysia.</title>
        <authorList>
            <person name="Juboi H."/>
            <person name="Basik A."/>
            <person name="Shamsul S.S."/>
            <person name="Arnold P."/>
            <person name="Schmitt E.K."/>
            <person name="Sanglier J.-J."/>
            <person name="Yeo T."/>
        </authorList>
    </citation>
    <scope>NUCLEOTIDE SEQUENCE [LARGE SCALE GENOMIC DNA]</scope>
    <source>
        <strain evidence="2">C296001</strain>
    </source>
</reference>
<dbReference type="Gene3D" id="3.30.530.20">
    <property type="match status" value="1"/>
</dbReference>
<dbReference type="Proteomes" id="UP000037397">
    <property type="component" value="Unassembled WGS sequence"/>
</dbReference>
<proteinExistence type="predicted"/>
<evidence type="ECO:0000313" key="1">
    <source>
        <dbReference type="EMBL" id="KNX39180.1"/>
    </source>
</evidence>
<sequence>MSVPVQIVRTSPVAAERLWEVFVDWPRHGAYVPLSRLEVTGRPGVGQVVDAITRLGPLEVHDTMRVDIWQPPSRERPGVALLTKTGRVLSGFGRLEITATGAGSRVQWDEDVRPRPAWLGRLTAPVATVPTRMLFARVVDGLVREAEQSR</sequence>
<name>A0A0L6CNE9_9MICO</name>
<gene>
    <name evidence="1" type="ORF">VV01_04015</name>
</gene>
<organism evidence="1 2">
    <name type="scientific">Luteipulveratus halotolerans</name>
    <dbReference type="NCBI Taxonomy" id="1631356"/>
    <lineage>
        <taxon>Bacteria</taxon>
        <taxon>Bacillati</taxon>
        <taxon>Actinomycetota</taxon>
        <taxon>Actinomycetes</taxon>
        <taxon>Micrococcales</taxon>
        <taxon>Dermacoccaceae</taxon>
        <taxon>Luteipulveratus</taxon>
    </lineage>
</organism>
<dbReference type="InterPro" id="IPR023393">
    <property type="entry name" value="START-like_dom_sf"/>
</dbReference>
<dbReference type="EMBL" id="LAIR01000002">
    <property type="protein sequence ID" value="KNX39180.1"/>
    <property type="molecule type" value="Genomic_DNA"/>
</dbReference>
<accession>A0A0L6CNE9</accession>
<comment type="caution">
    <text evidence="1">The sequence shown here is derived from an EMBL/GenBank/DDBJ whole genome shotgun (WGS) entry which is preliminary data.</text>
</comment>
<dbReference type="STRING" id="1631356.VV01_04015"/>
<keyword evidence="2" id="KW-1185">Reference proteome</keyword>
<evidence type="ECO:0008006" key="3">
    <source>
        <dbReference type="Google" id="ProtNLM"/>
    </source>
</evidence>